<dbReference type="Gene3D" id="3.40.140.10">
    <property type="entry name" value="Cytidine Deaminase, domain 2"/>
    <property type="match status" value="1"/>
</dbReference>
<dbReference type="Proteomes" id="UP000177370">
    <property type="component" value="Unassembled WGS sequence"/>
</dbReference>
<organism evidence="2 3">
    <name type="scientific">Candidatus Nomurabacteria bacterium RIFCSPHIGHO2_01_FULL_40_24b</name>
    <dbReference type="NCBI Taxonomy" id="1801739"/>
    <lineage>
        <taxon>Bacteria</taxon>
        <taxon>Candidatus Nomuraibacteriota</taxon>
    </lineage>
</organism>
<protein>
    <recommendedName>
        <fullName evidence="1">CMP/dCMP-type deaminase domain-containing protein</fullName>
    </recommendedName>
</protein>
<reference evidence="2 3" key="1">
    <citation type="journal article" date="2016" name="Nat. Commun.">
        <title>Thousands of microbial genomes shed light on interconnected biogeochemical processes in an aquifer system.</title>
        <authorList>
            <person name="Anantharaman K."/>
            <person name="Brown C.T."/>
            <person name="Hug L.A."/>
            <person name="Sharon I."/>
            <person name="Castelle C.J."/>
            <person name="Probst A.J."/>
            <person name="Thomas B.C."/>
            <person name="Singh A."/>
            <person name="Wilkins M.J."/>
            <person name="Karaoz U."/>
            <person name="Brodie E.L."/>
            <person name="Williams K.H."/>
            <person name="Hubbard S.S."/>
            <person name="Banfield J.F."/>
        </authorList>
    </citation>
    <scope>NUCLEOTIDE SEQUENCE [LARGE SCALE GENOMIC DNA]</scope>
</reference>
<evidence type="ECO:0000313" key="3">
    <source>
        <dbReference type="Proteomes" id="UP000177370"/>
    </source>
</evidence>
<feature type="domain" description="CMP/dCMP-type deaminase" evidence="1">
    <location>
        <begin position="20"/>
        <end position="152"/>
    </location>
</feature>
<accession>A0A1F6V742</accession>
<evidence type="ECO:0000313" key="2">
    <source>
        <dbReference type="EMBL" id="OGI65458.1"/>
    </source>
</evidence>
<comment type="caution">
    <text evidence="2">The sequence shown here is derived from an EMBL/GenBank/DDBJ whole genome shotgun (WGS) entry which is preliminary data.</text>
</comment>
<dbReference type="GO" id="GO:0003824">
    <property type="term" value="F:catalytic activity"/>
    <property type="evidence" value="ECO:0007669"/>
    <property type="project" value="InterPro"/>
</dbReference>
<proteinExistence type="predicted"/>
<dbReference type="Pfam" id="PF00383">
    <property type="entry name" value="dCMP_cyt_deam_1"/>
    <property type="match status" value="1"/>
</dbReference>
<dbReference type="SUPFAM" id="SSF53927">
    <property type="entry name" value="Cytidine deaminase-like"/>
    <property type="match status" value="1"/>
</dbReference>
<dbReference type="InterPro" id="IPR002125">
    <property type="entry name" value="CMP_dCMP_dom"/>
</dbReference>
<dbReference type="EMBL" id="MFTP01000018">
    <property type="protein sequence ID" value="OGI65458.1"/>
    <property type="molecule type" value="Genomic_DNA"/>
</dbReference>
<name>A0A1F6V742_9BACT</name>
<gene>
    <name evidence="2" type="ORF">A2647_01065</name>
</gene>
<dbReference type="AlphaFoldDB" id="A0A1F6V742"/>
<sequence length="163" mass="18443">MNKNIKYPYQPEGRFVLYVPLSNPFMAEAKEFGRLNSLDKTMPTSSVVVKDGKIIGRGANGSTYHETHECERVKRGIPTGQGYELCEGCHPKNHSEPKAIANAKENGEDPEGADLYLWGHWWCCEPCWKQMTSAGIKSVYLLENSEMLFNKESPNNIIGRQFE</sequence>
<evidence type="ECO:0000259" key="1">
    <source>
        <dbReference type="PROSITE" id="PS51747"/>
    </source>
</evidence>
<dbReference type="InterPro" id="IPR016193">
    <property type="entry name" value="Cytidine_deaminase-like"/>
</dbReference>
<dbReference type="PROSITE" id="PS51747">
    <property type="entry name" value="CYT_DCMP_DEAMINASES_2"/>
    <property type="match status" value="1"/>
</dbReference>